<dbReference type="AlphaFoldDB" id="A0A245ZFK4"/>
<dbReference type="SUPFAM" id="SSF89796">
    <property type="entry name" value="CoA-transferase family III (CaiB/BaiF)"/>
    <property type="match status" value="1"/>
</dbReference>
<dbReference type="Gene3D" id="3.40.50.10540">
    <property type="entry name" value="Crotonobetainyl-coa:carnitine coa-transferase, domain 1"/>
    <property type="match status" value="1"/>
</dbReference>
<name>A0A245ZFK4_9SPHN</name>
<dbReference type="RefSeq" id="WP_088334488.1">
    <property type="nucleotide sequence ID" value="NZ_NBBJ01000005.1"/>
</dbReference>
<dbReference type="PANTHER" id="PTHR48228:SF2">
    <property type="entry name" value="E-CINNAMOYL-COA:R-PHENYLLACTATE COA TRANSFERASE LARGE SUBUNIT"/>
    <property type="match status" value="1"/>
</dbReference>
<keyword evidence="2" id="KW-1185">Reference proteome</keyword>
<sequence>MLQGIRVVELATYVAGPGAAALLADWGAEVIKVEAPGGDPIRGFYASVGRDDAENRVFENDNRSKRSIMLDLSKPEDAEVLRRLLATADVFVTNTRPQSLERLGISWERLKAIKPDLIIANFTGYGPVGEDADKPGFDITAFWARSGLCWLTTVKGGEPAQLRTGIGDHMSAMGLAAGIMAALFHRERTGEGQKLETSLLRMGVYAGSSEHSVQLQLGKLASPRPRAEAQNPLNNFFKTADDQWFVAVPRQGVDDWPRFAAVIGRTYLVDDPRFDSIRARRANGPEVVALLDAAFGQMSWAEARAALTREKLVFSPVLSVGQTTQDAQALAAGCYVDVADDAGETIRVPASPIDFGVPRPPLRRAPALDADGAAIRAELDLAAADSAG</sequence>
<dbReference type="InterPro" id="IPR003673">
    <property type="entry name" value="CoA-Trfase_fam_III"/>
</dbReference>
<dbReference type="PANTHER" id="PTHR48228">
    <property type="entry name" value="SUCCINYL-COA--D-CITRAMALATE COA-TRANSFERASE"/>
    <property type="match status" value="1"/>
</dbReference>
<dbReference type="Gene3D" id="3.30.1540.10">
    <property type="entry name" value="formyl-coa transferase, domain 3"/>
    <property type="match status" value="1"/>
</dbReference>
<dbReference type="EMBL" id="NBBJ01000005">
    <property type="protein sequence ID" value="OWK28530.1"/>
    <property type="molecule type" value="Genomic_DNA"/>
</dbReference>
<dbReference type="GO" id="GO:0043785">
    <property type="term" value="F:cinnamoyl-CoA:phenyllactate CoA-transferase activity"/>
    <property type="evidence" value="ECO:0007669"/>
    <property type="project" value="UniProtKB-EC"/>
</dbReference>
<dbReference type="Pfam" id="PF02515">
    <property type="entry name" value="CoA_transf_3"/>
    <property type="match status" value="1"/>
</dbReference>
<protein>
    <submittedName>
        <fullName evidence="1">E-cinnamoyl-CoA:R-phenyllactate CoA transferase</fullName>
        <ecNumber evidence="1">2.8.3.17</ecNumber>
    </submittedName>
</protein>
<dbReference type="InterPro" id="IPR023606">
    <property type="entry name" value="CoA-Trfase_III_dom_1_sf"/>
</dbReference>
<dbReference type="EC" id="2.8.3.17" evidence="1"/>
<keyword evidence="1" id="KW-0808">Transferase</keyword>
<gene>
    <name evidence="1" type="primary">fldA_2</name>
    <name evidence="1" type="ORF">SPMU_27910</name>
</gene>
<organism evidence="1 2">
    <name type="scientific">Sphingomonas mucosissima</name>
    <dbReference type="NCBI Taxonomy" id="370959"/>
    <lineage>
        <taxon>Bacteria</taxon>
        <taxon>Pseudomonadati</taxon>
        <taxon>Pseudomonadota</taxon>
        <taxon>Alphaproteobacteria</taxon>
        <taxon>Sphingomonadales</taxon>
        <taxon>Sphingomonadaceae</taxon>
        <taxon>Sphingomonas</taxon>
    </lineage>
</organism>
<evidence type="ECO:0000313" key="1">
    <source>
        <dbReference type="EMBL" id="OWK28530.1"/>
    </source>
</evidence>
<reference evidence="1 2" key="1">
    <citation type="submission" date="2017-03" db="EMBL/GenBank/DDBJ databases">
        <title>Genome sequence of Sphingomonas mucosissima DSM 17494.</title>
        <authorList>
            <person name="Poehlein A."/>
            <person name="Wuebbeler J.H."/>
            <person name="Steinbuechel A."/>
            <person name="Daniel R."/>
        </authorList>
    </citation>
    <scope>NUCLEOTIDE SEQUENCE [LARGE SCALE GENOMIC DNA]</scope>
    <source>
        <strain evidence="1 2">DSM 17494</strain>
    </source>
</reference>
<dbReference type="Proteomes" id="UP000197783">
    <property type="component" value="Unassembled WGS sequence"/>
</dbReference>
<evidence type="ECO:0000313" key="2">
    <source>
        <dbReference type="Proteomes" id="UP000197783"/>
    </source>
</evidence>
<dbReference type="InterPro" id="IPR044855">
    <property type="entry name" value="CoA-Trfase_III_dom3_sf"/>
</dbReference>
<comment type="caution">
    <text evidence="1">The sequence shown here is derived from an EMBL/GenBank/DDBJ whole genome shotgun (WGS) entry which is preliminary data.</text>
</comment>
<dbReference type="InterPro" id="IPR050509">
    <property type="entry name" value="CoA-transferase_III"/>
</dbReference>
<proteinExistence type="predicted"/>
<accession>A0A245ZFK4</accession>
<dbReference type="OrthoDB" id="5720311at2"/>